<comment type="caution">
    <text evidence="4">The sequence shown here is derived from an EMBL/GenBank/DDBJ whole genome shotgun (WGS) entry which is preliminary data.</text>
</comment>
<dbReference type="InterPro" id="IPR039424">
    <property type="entry name" value="SBP_5"/>
</dbReference>
<dbReference type="Gene3D" id="3.10.105.10">
    <property type="entry name" value="Dipeptide-binding Protein, Domain 3"/>
    <property type="match status" value="1"/>
</dbReference>
<feature type="compositionally biased region" description="Low complexity" evidence="1">
    <location>
        <begin position="31"/>
        <end position="56"/>
    </location>
</feature>
<feature type="chain" id="PRO_5046430608" evidence="2">
    <location>
        <begin position="27"/>
        <end position="619"/>
    </location>
</feature>
<dbReference type="PANTHER" id="PTHR30290">
    <property type="entry name" value="PERIPLASMIC BINDING COMPONENT OF ABC TRANSPORTER"/>
    <property type="match status" value="1"/>
</dbReference>
<dbReference type="Pfam" id="PF00496">
    <property type="entry name" value="SBP_bac_5"/>
    <property type="match status" value="1"/>
</dbReference>
<keyword evidence="5" id="KW-1185">Reference proteome</keyword>
<feature type="domain" description="Solute-binding protein family 5" evidence="3">
    <location>
        <begin position="114"/>
        <end position="532"/>
    </location>
</feature>
<dbReference type="PIRSF" id="PIRSF002741">
    <property type="entry name" value="MppA"/>
    <property type="match status" value="1"/>
</dbReference>
<dbReference type="PROSITE" id="PS51257">
    <property type="entry name" value="PROKAR_LIPOPROTEIN"/>
    <property type="match status" value="1"/>
</dbReference>
<dbReference type="EMBL" id="JASNGB010000116">
    <property type="protein sequence ID" value="MDL2344824.1"/>
    <property type="molecule type" value="Genomic_DNA"/>
</dbReference>
<evidence type="ECO:0000313" key="4">
    <source>
        <dbReference type="EMBL" id="MDL2344824.1"/>
    </source>
</evidence>
<feature type="region of interest" description="Disordered" evidence="1">
    <location>
        <begin position="31"/>
        <end position="68"/>
    </location>
</feature>
<reference evidence="4 5" key="1">
    <citation type="submission" date="2023-05" db="EMBL/GenBank/DDBJ databases">
        <authorList>
            <person name="Gao F."/>
        </authorList>
    </citation>
    <scope>NUCLEOTIDE SEQUENCE [LARGE SCALE GENOMIC DNA]</scope>
    <source>
        <strain evidence="4 5">MIMF12</strain>
    </source>
</reference>
<protein>
    <submittedName>
        <fullName evidence="4">ABC transporter substrate-binding protein</fullName>
    </submittedName>
</protein>
<keyword evidence="2" id="KW-0732">Signal</keyword>
<name>A0ABT7JMD2_9DEIO</name>
<dbReference type="SUPFAM" id="SSF53850">
    <property type="entry name" value="Periplasmic binding protein-like II"/>
    <property type="match status" value="1"/>
</dbReference>
<dbReference type="InterPro" id="IPR030678">
    <property type="entry name" value="Peptide/Ni-bd"/>
</dbReference>
<evidence type="ECO:0000256" key="2">
    <source>
        <dbReference type="SAM" id="SignalP"/>
    </source>
</evidence>
<dbReference type="Gene3D" id="3.90.76.10">
    <property type="entry name" value="Dipeptide-binding Protein, Domain 1"/>
    <property type="match status" value="1"/>
</dbReference>
<evidence type="ECO:0000313" key="5">
    <source>
        <dbReference type="Proteomes" id="UP001302059"/>
    </source>
</evidence>
<dbReference type="Proteomes" id="UP001302059">
    <property type="component" value="Unassembled WGS sequence"/>
</dbReference>
<dbReference type="CDD" id="cd08512">
    <property type="entry name" value="PBP2_NikA_DppA_OppA_like_7"/>
    <property type="match status" value="1"/>
</dbReference>
<sequence length="619" mass="67476">MTTSESRFRRPLGLIALTTLALTLAACDDNTETNTSTESGTTATNEGGSAEGTGETASGGTGTTSGGNRDVLVVQESADIPTLDPGTTYDTGSGQVVENLYETLVTYQGSSLTELEPLLATEWNVADGGTEYRFTLRDGVQFHTGNEFTCADAEYTFRRNLVTNTSDSGNWFFSESLLGTGSNANDDDSITWDKISAAVRCDGETLVFTLPKADPAFLSKLAYTGQAIVDSEHAKDIGEWDGTEATWRDAVGKDLTGSPLAQDPSGTGAYKFVSKDATAFRAEAFENYWGEKPSIQNVLIQIVPEQAARLQAFLRGDADMVETGGRAIIEEQLRGKPGVAVLDNLPDTSAFGIFMNQDIKGEGRLGSGQLDGEGIPANFFSDVNVRKGFVSAFDVDTYIQEVQNGVGEARNFLLPETFPGYNADVEPAAFDLDAAREAFEQAWGGQVWENGFVVNATYRAGSVSAQTGMELLKKNIESINPKFRVNLEAKQWSEILEAGDKGEEILIITGWAPDYADPDNFVHTFYSSEGYYNPRANFKDDQIDAWVNEARTTTDAERRNELYTQIAERARDQAYFILMPSSPGILAYRDNIQGISEENYNPMLSFARAGTYWKNLSKN</sequence>
<feature type="signal peptide" evidence="2">
    <location>
        <begin position="1"/>
        <end position="26"/>
    </location>
</feature>
<dbReference type="InterPro" id="IPR000914">
    <property type="entry name" value="SBP_5_dom"/>
</dbReference>
<dbReference type="PANTHER" id="PTHR30290:SF34">
    <property type="entry name" value="ABC TRANSPORTER, PERIPLASMIC OLIGO-PEPTIDE BINDING PROTEIN, PUTATIVE-RELATED"/>
    <property type="match status" value="1"/>
</dbReference>
<dbReference type="RefSeq" id="WP_285524064.1">
    <property type="nucleotide sequence ID" value="NZ_JASNGB010000116.1"/>
</dbReference>
<organism evidence="4 5">
    <name type="scientific">Deinococcus rhizophilus</name>
    <dbReference type="NCBI Taxonomy" id="3049544"/>
    <lineage>
        <taxon>Bacteria</taxon>
        <taxon>Thermotogati</taxon>
        <taxon>Deinococcota</taxon>
        <taxon>Deinococci</taxon>
        <taxon>Deinococcales</taxon>
        <taxon>Deinococcaceae</taxon>
        <taxon>Deinococcus</taxon>
    </lineage>
</organism>
<evidence type="ECO:0000259" key="3">
    <source>
        <dbReference type="Pfam" id="PF00496"/>
    </source>
</evidence>
<accession>A0ABT7JMD2</accession>
<gene>
    <name evidence="4" type="ORF">QOL99_11770</name>
</gene>
<dbReference type="Gene3D" id="3.40.190.10">
    <property type="entry name" value="Periplasmic binding protein-like II"/>
    <property type="match status" value="1"/>
</dbReference>
<proteinExistence type="predicted"/>
<evidence type="ECO:0000256" key="1">
    <source>
        <dbReference type="SAM" id="MobiDB-lite"/>
    </source>
</evidence>